<feature type="domain" description="Oxo-4-hydroxy-4-carboxy-5-ureidoimidazoline decarboxylase" evidence="9">
    <location>
        <begin position="4"/>
        <end position="83"/>
    </location>
</feature>
<dbReference type="PANTHER" id="PTHR10395:SF7">
    <property type="entry name" value="5-HYDROXYISOURATE HYDROLASE"/>
    <property type="match status" value="1"/>
</dbReference>
<dbReference type="InterPro" id="IPR018020">
    <property type="entry name" value="OHCU_decarboxylase"/>
</dbReference>
<dbReference type="PRINTS" id="PR00189">
    <property type="entry name" value="TRNSTHYRETIN"/>
</dbReference>
<dbReference type="InterPro" id="IPR023416">
    <property type="entry name" value="Transthyretin/HIU_hydrolase_d"/>
</dbReference>
<dbReference type="PANTHER" id="PTHR10395">
    <property type="entry name" value="URICASE AND TRANSTHYRETIN-RELATED"/>
    <property type="match status" value="1"/>
</dbReference>
<dbReference type="SUPFAM" id="SSF49472">
    <property type="entry name" value="Transthyretin (synonym: prealbumin)"/>
    <property type="match status" value="1"/>
</dbReference>
<evidence type="ECO:0000256" key="4">
    <source>
        <dbReference type="ARBA" id="ARBA00011881"/>
    </source>
</evidence>
<evidence type="ECO:0000256" key="2">
    <source>
        <dbReference type="ARBA" id="ARBA00002704"/>
    </source>
</evidence>
<comment type="similarity">
    <text evidence="3">Belongs to the transthyretin family. 5-hydroxyisourate hydrolase subfamily.</text>
</comment>
<dbReference type="InterPro" id="IPR036778">
    <property type="entry name" value="OHCU_decarboxylase_sf"/>
</dbReference>
<dbReference type="EC" id="3.5.2.17" evidence="5"/>
<evidence type="ECO:0000256" key="1">
    <source>
        <dbReference type="ARBA" id="ARBA00001043"/>
    </source>
</evidence>
<dbReference type="Pfam" id="PF00576">
    <property type="entry name" value="Transthyretin"/>
    <property type="match status" value="1"/>
</dbReference>
<evidence type="ECO:0000259" key="9">
    <source>
        <dbReference type="Pfam" id="PF09349"/>
    </source>
</evidence>
<dbReference type="SUPFAM" id="SSF158694">
    <property type="entry name" value="UraD-Like"/>
    <property type="match status" value="1"/>
</dbReference>
<dbReference type="PROSITE" id="PS00768">
    <property type="entry name" value="TRANSTHYRETIN_1"/>
    <property type="match status" value="1"/>
</dbReference>
<dbReference type="Gene3D" id="1.10.3330.10">
    <property type="entry name" value="Oxo-4-hydroxy-4-carboxy-5-ureidoimidazoline decarboxylase"/>
    <property type="match status" value="1"/>
</dbReference>
<dbReference type="EMBL" id="BSUK01000001">
    <property type="protein sequence ID" value="GMA24528.1"/>
    <property type="molecule type" value="Genomic_DNA"/>
</dbReference>
<evidence type="ECO:0000313" key="10">
    <source>
        <dbReference type="EMBL" id="GMA24528.1"/>
    </source>
</evidence>
<protein>
    <recommendedName>
        <fullName evidence="5">hydroxyisourate hydrolase</fullName>
        <ecNumber evidence="5">3.5.2.17</ecNumber>
    </recommendedName>
</protein>
<keyword evidence="6" id="KW-0659">Purine metabolism</keyword>
<keyword evidence="11" id="KW-1185">Reference proteome</keyword>
<dbReference type="InterPro" id="IPR000895">
    <property type="entry name" value="Transthyretin/HIU_hydrolase"/>
</dbReference>
<dbReference type="CDD" id="cd05822">
    <property type="entry name" value="TLP_HIUase"/>
    <property type="match status" value="1"/>
</dbReference>
<comment type="function">
    <text evidence="2">Catalyzes the hydrolysis of 5-hydroxyisourate (HIU) to 2-oxo-4-hydroxy-4-carboxy-5-ureidoimidazoline (OHCU).</text>
</comment>
<dbReference type="InterPro" id="IPR036817">
    <property type="entry name" value="Transthyretin/HIU_hydrolase_sf"/>
</dbReference>
<evidence type="ECO:0000256" key="6">
    <source>
        <dbReference type="ARBA" id="ARBA00022631"/>
    </source>
</evidence>
<reference evidence="11" key="1">
    <citation type="journal article" date="2019" name="Int. J. Syst. Evol. Microbiol.">
        <title>The Global Catalogue of Microorganisms (GCM) 10K type strain sequencing project: providing services to taxonomists for standard genome sequencing and annotation.</title>
        <authorList>
            <consortium name="The Broad Institute Genomics Platform"/>
            <consortium name="The Broad Institute Genome Sequencing Center for Infectious Disease"/>
            <person name="Wu L."/>
            <person name="Ma J."/>
        </authorList>
    </citation>
    <scope>NUCLEOTIDE SEQUENCE [LARGE SCALE GENOMIC DNA]</scope>
    <source>
        <strain evidence="11">NBRC 106348</strain>
    </source>
</reference>
<evidence type="ECO:0000256" key="3">
    <source>
        <dbReference type="ARBA" id="ARBA00009850"/>
    </source>
</evidence>
<name>A0ABQ6I2X1_9MICO</name>
<dbReference type="Proteomes" id="UP001157091">
    <property type="component" value="Unassembled WGS sequence"/>
</dbReference>
<comment type="subunit">
    <text evidence="4">Homotetramer.</text>
</comment>
<comment type="caution">
    <text evidence="10">The sequence shown here is derived from an EMBL/GenBank/DDBJ whole genome shotgun (WGS) entry which is preliminary data.</text>
</comment>
<sequence length="213" mass="22946">MEARFSQAEQASSDADDADLAARLADGNRAYEDRFGRVFLIRAAGRTRAEILAELDRRLGLDDDAEQSVVAQQLREIMASRLRATFADVAKPAPTDTPSLVTTHVLDTAAGRPAAGVPVRLDALVQGEWRGLGSAVTDDDGRVRTLGPGTLTPGRYRLTFDTAEYLAEADDEHGGGTAFFPEVTVTFVVGPDDEHLHVPLLLSPFGYSTYRGS</sequence>
<dbReference type="InterPro" id="IPR014306">
    <property type="entry name" value="Hydroxyisourate_hydrolase"/>
</dbReference>
<accession>A0ABQ6I2X1</accession>
<dbReference type="Gene3D" id="2.60.40.180">
    <property type="entry name" value="Transthyretin/hydroxyisourate hydrolase domain"/>
    <property type="match status" value="1"/>
</dbReference>
<keyword evidence="7" id="KW-0378">Hydrolase</keyword>
<comment type="catalytic activity">
    <reaction evidence="1">
        <text>5-hydroxyisourate + H2O = 5-hydroxy-2-oxo-4-ureido-2,5-dihydro-1H-imidazole-5-carboxylate + H(+)</text>
        <dbReference type="Rhea" id="RHEA:23736"/>
        <dbReference type="ChEBI" id="CHEBI:15377"/>
        <dbReference type="ChEBI" id="CHEBI:15378"/>
        <dbReference type="ChEBI" id="CHEBI:18072"/>
        <dbReference type="ChEBI" id="CHEBI:58639"/>
        <dbReference type="EC" id="3.5.2.17"/>
    </reaction>
</comment>
<feature type="domain" description="Transthyretin/hydroxyisourate hydrolase" evidence="8">
    <location>
        <begin position="101"/>
        <end position="212"/>
    </location>
</feature>
<evidence type="ECO:0000256" key="5">
    <source>
        <dbReference type="ARBA" id="ARBA00012609"/>
    </source>
</evidence>
<proteinExistence type="inferred from homology"/>
<gene>
    <name evidence="10" type="ORF">GCM10025864_22870</name>
</gene>
<dbReference type="InterPro" id="IPR023418">
    <property type="entry name" value="Thyroxine_BS"/>
</dbReference>
<organism evidence="10 11">
    <name type="scientific">Luteimicrobium album</name>
    <dbReference type="NCBI Taxonomy" id="1054550"/>
    <lineage>
        <taxon>Bacteria</taxon>
        <taxon>Bacillati</taxon>
        <taxon>Actinomycetota</taxon>
        <taxon>Actinomycetes</taxon>
        <taxon>Micrococcales</taxon>
        <taxon>Luteimicrobium</taxon>
    </lineage>
</organism>
<dbReference type="Pfam" id="PF09349">
    <property type="entry name" value="OHCU_decarbox"/>
    <property type="match status" value="1"/>
</dbReference>
<evidence type="ECO:0000259" key="8">
    <source>
        <dbReference type="Pfam" id="PF00576"/>
    </source>
</evidence>
<dbReference type="NCBIfam" id="TIGR02962">
    <property type="entry name" value="hdxy_isourate"/>
    <property type="match status" value="1"/>
</dbReference>
<evidence type="ECO:0000256" key="7">
    <source>
        <dbReference type="ARBA" id="ARBA00022801"/>
    </source>
</evidence>
<evidence type="ECO:0000313" key="11">
    <source>
        <dbReference type="Proteomes" id="UP001157091"/>
    </source>
</evidence>